<dbReference type="GO" id="GO:0006207">
    <property type="term" value="P:'de novo' pyrimidine nucleobase biosynthetic process"/>
    <property type="evidence" value="ECO:0007669"/>
    <property type="project" value="TreeGrafter"/>
</dbReference>
<evidence type="ECO:0000259" key="6">
    <source>
        <dbReference type="Pfam" id="PF01180"/>
    </source>
</evidence>
<protein>
    <submittedName>
        <fullName evidence="7">Dihydroorotate dehydrogenase</fullName>
        <ecNumber evidence="7">1.3.-.-</ecNumber>
    </submittedName>
</protein>
<keyword evidence="4" id="KW-0288">FMN</keyword>
<dbReference type="GO" id="GO:0005737">
    <property type="term" value="C:cytoplasm"/>
    <property type="evidence" value="ECO:0007669"/>
    <property type="project" value="InterPro"/>
</dbReference>
<comment type="pathway">
    <text evidence="2">Pyrimidine metabolism; UMP biosynthesis via de novo pathway.</text>
</comment>
<proteinExistence type="predicted"/>
<comment type="caution">
    <text evidence="7">The sequence shown here is derived from an EMBL/GenBank/DDBJ whole genome shotgun (WGS) entry which is preliminary data.</text>
</comment>
<evidence type="ECO:0000256" key="2">
    <source>
        <dbReference type="ARBA" id="ARBA00004725"/>
    </source>
</evidence>
<dbReference type="AlphaFoldDB" id="A0A645CCB2"/>
<gene>
    <name evidence="7" type="primary">pyrD_39</name>
    <name evidence="7" type="ORF">SDC9_121549</name>
</gene>
<reference evidence="7" key="1">
    <citation type="submission" date="2019-08" db="EMBL/GenBank/DDBJ databases">
        <authorList>
            <person name="Kucharzyk K."/>
            <person name="Murdoch R.W."/>
            <person name="Higgins S."/>
            <person name="Loffler F."/>
        </authorList>
    </citation>
    <scope>NUCLEOTIDE SEQUENCE</scope>
</reference>
<accession>A0A645CCB2</accession>
<dbReference type="EC" id="1.3.-.-" evidence="7"/>
<dbReference type="InterPro" id="IPR013785">
    <property type="entry name" value="Aldolase_TIM"/>
</dbReference>
<dbReference type="PANTHER" id="PTHR48109">
    <property type="entry name" value="DIHYDROOROTATE DEHYDROGENASE (QUINONE), MITOCHONDRIAL-RELATED"/>
    <property type="match status" value="1"/>
</dbReference>
<dbReference type="InterPro" id="IPR005720">
    <property type="entry name" value="Dihydroorotate_DH_cat"/>
</dbReference>
<keyword evidence="5 7" id="KW-0560">Oxidoreductase</keyword>
<dbReference type="SUPFAM" id="SSF51395">
    <property type="entry name" value="FMN-linked oxidoreductases"/>
    <property type="match status" value="1"/>
</dbReference>
<dbReference type="EMBL" id="VSSQ01026047">
    <property type="protein sequence ID" value="MPM74561.1"/>
    <property type="molecule type" value="Genomic_DNA"/>
</dbReference>
<dbReference type="InterPro" id="IPR050074">
    <property type="entry name" value="DHO_dehydrogenase"/>
</dbReference>
<sequence length="240" mass="27105">MSVPVFASLNAVNGESWINYAKMIEQTGVDGIEVNLYQTPVDFDISSENIENNQINIVESIKKAVSIPVSVKLSSDYTNILHFVKRLDEANVDSVVLFNAFFQPDIDIQKEKHKKVFNLTQAGDYKQTLRYTGMLYGNIKADICSSRGIFNGDDALKLILSGATAIQVVSSVYRYGVERIATIKKDITEWMQRKGYNSLDEFRGKLANCNLDKNEHSLVYKRAQYVDLMLTSDTIFGNFQ</sequence>
<feature type="domain" description="Dihydroorotate dehydrogenase catalytic" evidence="6">
    <location>
        <begin position="2"/>
        <end position="191"/>
    </location>
</feature>
<evidence type="ECO:0000256" key="1">
    <source>
        <dbReference type="ARBA" id="ARBA00001917"/>
    </source>
</evidence>
<dbReference type="GO" id="GO:0004152">
    <property type="term" value="F:dihydroorotate dehydrogenase activity"/>
    <property type="evidence" value="ECO:0007669"/>
    <property type="project" value="TreeGrafter"/>
</dbReference>
<evidence type="ECO:0000256" key="5">
    <source>
        <dbReference type="ARBA" id="ARBA00023002"/>
    </source>
</evidence>
<evidence type="ECO:0000256" key="4">
    <source>
        <dbReference type="ARBA" id="ARBA00022643"/>
    </source>
</evidence>
<name>A0A645CCB2_9ZZZZ</name>
<dbReference type="PANTHER" id="PTHR48109:SF3">
    <property type="entry name" value="SLL0744 PROTEIN"/>
    <property type="match status" value="1"/>
</dbReference>
<dbReference type="Pfam" id="PF01180">
    <property type="entry name" value="DHO_dh"/>
    <property type="match status" value="1"/>
</dbReference>
<evidence type="ECO:0000313" key="7">
    <source>
        <dbReference type="EMBL" id="MPM74561.1"/>
    </source>
</evidence>
<comment type="cofactor">
    <cofactor evidence="1">
        <name>FMN</name>
        <dbReference type="ChEBI" id="CHEBI:58210"/>
    </cofactor>
</comment>
<dbReference type="Gene3D" id="3.20.20.70">
    <property type="entry name" value="Aldolase class I"/>
    <property type="match status" value="1"/>
</dbReference>
<keyword evidence="3" id="KW-0285">Flavoprotein</keyword>
<evidence type="ECO:0000256" key="3">
    <source>
        <dbReference type="ARBA" id="ARBA00022630"/>
    </source>
</evidence>
<organism evidence="7">
    <name type="scientific">bioreactor metagenome</name>
    <dbReference type="NCBI Taxonomy" id="1076179"/>
    <lineage>
        <taxon>unclassified sequences</taxon>
        <taxon>metagenomes</taxon>
        <taxon>ecological metagenomes</taxon>
    </lineage>
</organism>